<name>A0A2N9HTY4_FAGSY</name>
<evidence type="ECO:0000313" key="4">
    <source>
        <dbReference type="EMBL" id="SPD17476.1"/>
    </source>
</evidence>
<dbReference type="EMBL" id="OIVN01004446">
    <property type="protein sequence ID" value="SPD17476.1"/>
    <property type="molecule type" value="Genomic_DNA"/>
</dbReference>
<evidence type="ECO:0000259" key="3">
    <source>
        <dbReference type="Pfam" id="PF13947"/>
    </source>
</evidence>
<reference evidence="4" key="1">
    <citation type="submission" date="2018-02" db="EMBL/GenBank/DDBJ databases">
        <authorList>
            <person name="Cohen D.B."/>
            <person name="Kent A.D."/>
        </authorList>
    </citation>
    <scope>NUCLEOTIDE SEQUENCE</scope>
</reference>
<dbReference type="GO" id="GO:0030247">
    <property type="term" value="F:polysaccharide binding"/>
    <property type="evidence" value="ECO:0007669"/>
    <property type="project" value="InterPro"/>
</dbReference>
<feature type="domain" description="Wall-associated receptor kinase galacturonan-binding" evidence="3">
    <location>
        <begin position="14"/>
        <end position="72"/>
    </location>
</feature>
<keyword evidence="2" id="KW-0732">Signal</keyword>
<proteinExistence type="predicted"/>
<sequence length="109" mass="12408">MNSLLSAVVPMTVEISKTFRSLFGEMNRSQYCGLPGFQLECHDGQYPIIRFEELEFRVLDIDKYHHIMTISRLDLLNIVRVKDPVGNAVLISRKDLSACAVTECNFLSV</sequence>
<gene>
    <name evidence="4" type="ORF">FSB_LOCUS45358</name>
</gene>
<organism evidence="4">
    <name type="scientific">Fagus sylvatica</name>
    <name type="common">Beechnut</name>
    <dbReference type="NCBI Taxonomy" id="28930"/>
    <lineage>
        <taxon>Eukaryota</taxon>
        <taxon>Viridiplantae</taxon>
        <taxon>Streptophyta</taxon>
        <taxon>Embryophyta</taxon>
        <taxon>Tracheophyta</taxon>
        <taxon>Spermatophyta</taxon>
        <taxon>Magnoliopsida</taxon>
        <taxon>eudicotyledons</taxon>
        <taxon>Gunneridae</taxon>
        <taxon>Pentapetalae</taxon>
        <taxon>rosids</taxon>
        <taxon>fabids</taxon>
        <taxon>Fagales</taxon>
        <taxon>Fagaceae</taxon>
        <taxon>Fagus</taxon>
    </lineage>
</organism>
<dbReference type="Pfam" id="PF13947">
    <property type="entry name" value="GUB_WAK_bind"/>
    <property type="match status" value="1"/>
</dbReference>
<dbReference type="InterPro" id="IPR025287">
    <property type="entry name" value="WAK_GUB"/>
</dbReference>
<dbReference type="GO" id="GO:0016020">
    <property type="term" value="C:membrane"/>
    <property type="evidence" value="ECO:0007669"/>
    <property type="project" value="UniProtKB-SubCell"/>
</dbReference>
<evidence type="ECO:0000256" key="2">
    <source>
        <dbReference type="ARBA" id="ARBA00022729"/>
    </source>
</evidence>
<comment type="subcellular location">
    <subcellularLocation>
        <location evidence="1">Membrane</location>
        <topology evidence="1">Single-pass membrane protein</topology>
    </subcellularLocation>
</comment>
<dbReference type="AlphaFoldDB" id="A0A2N9HTY4"/>
<evidence type="ECO:0000256" key="1">
    <source>
        <dbReference type="ARBA" id="ARBA00004167"/>
    </source>
</evidence>
<protein>
    <recommendedName>
        <fullName evidence="3">Wall-associated receptor kinase galacturonan-binding domain-containing protein</fullName>
    </recommendedName>
</protein>
<accession>A0A2N9HTY4</accession>